<protein>
    <submittedName>
        <fullName evidence="2">Uncharacterized protein</fullName>
    </submittedName>
</protein>
<name>A0A7Y9K0B8_9CELL</name>
<dbReference type="AlphaFoldDB" id="A0A7Y9K0B8"/>
<accession>A0A7Y9K0B8</accession>
<organism evidence="2 3">
    <name type="scientific">Cellulomonas oligotrophica</name>
    <dbReference type="NCBI Taxonomy" id="931536"/>
    <lineage>
        <taxon>Bacteria</taxon>
        <taxon>Bacillati</taxon>
        <taxon>Actinomycetota</taxon>
        <taxon>Actinomycetes</taxon>
        <taxon>Micrococcales</taxon>
        <taxon>Cellulomonadaceae</taxon>
        <taxon>Cellulomonas</taxon>
    </lineage>
</organism>
<sequence length="111" mass="11781">MTTSFPLLRDALTNLALPPERQRQQLAGAAVPDELALDLDLDIALRSVNDAMERAGVRLAPAVVAAVEQLNDSLAAPPGDGLWDDAALAQHPVWISARQRAAELLALMPPA</sequence>
<evidence type="ECO:0000313" key="3">
    <source>
        <dbReference type="Proteomes" id="UP000577956"/>
    </source>
</evidence>
<evidence type="ECO:0000313" key="4">
    <source>
        <dbReference type="Proteomes" id="UP000618382"/>
    </source>
</evidence>
<gene>
    <name evidence="2" type="ORF">BKA21_002659</name>
    <name evidence="1" type="ORF">Col01nite_12630</name>
</gene>
<dbReference type="Proteomes" id="UP000618382">
    <property type="component" value="Unassembled WGS sequence"/>
</dbReference>
<reference evidence="2 3" key="1">
    <citation type="submission" date="2020-07" db="EMBL/GenBank/DDBJ databases">
        <title>Sequencing the genomes of 1000 actinobacteria strains.</title>
        <authorList>
            <person name="Klenk H.-P."/>
        </authorList>
    </citation>
    <scope>NUCLEOTIDE SEQUENCE [LARGE SCALE GENOMIC DNA]</scope>
    <source>
        <strain evidence="2 3">DSM 24482</strain>
    </source>
</reference>
<dbReference type="EMBL" id="BONN01000003">
    <property type="protein sequence ID" value="GIG32104.1"/>
    <property type="molecule type" value="Genomic_DNA"/>
</dbReference>
<evidence type="ECO:0000313" key="1">
    <source>
        <dbReference type="EMBL" id="GIG32104.1"/>
    </source>
</evidence>
<reference evidence="1 4" key="2">
    <citation type="submission" date="2021-01" db="EMBL/GenBank/DDBJ databases">
        <title>Whole genome shotgun sequence of Cellulomonas oligotrophica NBRC 109435.</title>
        <authorList>
            <person name="Komaki H."/>
            <person name="Tamura T."/>
        </authorList>
    </citation>
    <scope>NUCLEOTIDE SEQUENCE [LARGE SCALE GENOMIC DNA]</scope>
    <source>
        <strain evidence="1 4">NBRC 109435</strain>
    </source>
</reference>
<proteinExistence type="predicted"/>
<dbReference type="Proteomes" id="UP000577956">
    <property type="component" value="Unassembled WGS sequence"/>
</dbReference>
<evidence type="ECO:0000313" key="2">
    <source>
        <dbReference type="EMBL" id="NYD87110.1"/>
    </source>
</evidence>
<dbReference type="RefSeq" id="WP_140459571.1">
    <property type="nucleotide sequence ID" value="NZ_BAABFI010000009.1"/>
</dbReference>
<dbReference type="EMBL" id="JACCBK010000001">
    <property type="protein sequence ID" value="NYD87110.1"/>
    <property type="molecule type" value="Genomic_DNA"/>
</dbReference>
<keyword evidence="4" id="KW-1185">Reference proteome</keyword>
<comment type="caution">
    <text evidence="2">The sequence shown here is derived from an EMBL/GenBank/DDBJ whole genome shotgun (WGS) entry which is preliminary data.</text>
</comment>